<feature type="compositionally biased region" description="Low complexity" evidence="1">
    <location>
        <begin position="261"/>
        <end position="284"/>
    </location>
</feature>
<dbReference type="Proteomes" id="UP000028828">
    <property type="component" value="Unassembled WGS sequence"/>
</dbReference>
<protein>
    <submittedName>
        <fullName evidence="2">Uncharacterized protein</fullName>
    </submittedName>
</protein>
<feature type="region of interest" description="Disordered" evidence="1">
    <location>
        <begin position="502"/>
        <end position="559"/>
    </location>
</feature>
<dbReference type="OrthoDB" id="333399at2759"/>
<dbReference type="VEuPathDB" id="ToxoDB:TGP89_233890"/>
<feature type="region of interest" description="Disordered" evidence="1">
    <location>
        <begin position="106"/>
        <end position="160"/>
    </location>
</feature>
<feature type="compositionally biased region" description="Basic residues" evidence="1">
    <location>
        <begin position="113"/>
        <end position="122"/>
    </location>
</feature>
<feature type="compositionally biased region" description="Basic and acidic residues" evidence="1">
    <location>
        <begin position="336"/>
        <end position="379"/>
    </location>
</feature>
<evidence type="ECO:0000313" key="3">
    <source>
        <dbReference type="Proteomes" id="UP000028828"/>
    </source>
</evidence>
<feature type="region of interest" description="Disordered" evidence="1">
    <location>
        <begin position="261"/>
        <end position="388"/>
    </location>
</feature>
<reference evidence="2 3" key="1">
    <citation type="submission" date="2014-03" db="EMBL/GenBank/DDBJ databases">
        <authorList>
            <person name="Sibley D."/>
            <person name="Venepally P."/>
            <person name="Karamycheva S."/>
            <person name="Hadjithomas M."/>
            <person name="Khan A."/>
            <person name="Brunk B."/>
            <person name="Roos D."/>
            <person name="Caler E."/>
            <person name="Lorenzi H."/>
        </authorList>
    </citation>
    <scope>NUCLEOTIDE SEQUENCE [LARGE SCALE GENOMIC DNA]</scope>
    <source>
        <strain evidence="3">p89</strain>
    </source>
</reference>
<gene>
    <name evidence="2" type="ORF">TGP89_233890</name>
</gene>
<name>A0A086L496_TOXGO</name>
<organism evidence="2 3">
    <name type="scientific">Toxoplasma gondii p89</name>
    <dbReference type="NCBI Taxonomy" id="943119"/>
    <lineage>
        <taxon>Eukaryota</taxon>
        <taxon>Sar</taxon>
        <taxon>Alveolata</taxon>
        <taxon>Apicomplexa</taxon>
        <taxon>Conoidasida</taxon>
        <taxon>Coccidia</taxon>
        <taxon>Eucoccidiorida</taxon>
        <taxon>Eimeriorina</taxon>
        <taxon>Sarcocystidae</taxon>
        <taxon>Toxoplasma</taxon>
    </lineage>
</organism>
<proteinExistence type="predicted"/>
<dbReference type="AlphaFoldDB" id="A0A086L496"/>
<feature type="compositionally biased region" description="Polar residues" evidence="1">
    <location>
        <begin position="142"/>
        <end position="159"/>
    </location>
</feature>
<accession>A0A086L496</accession>
<evidence type="ECO:0000313" key="2">
    <source>
        <dbReference type="EMBL" id="KFG51464.1"/>
    </source>
</evidence>
<dbReference type="EMBL" id="AEYI02000156">
    <property type="protein sequence ID" value="KFG51464.1"/>
    <property type="molecule type" value="Genomic_DNA"/>
</dbReference>
<feature type="compositionally biased region" description="Basic and acidic residues" evidence="1">
    <location>
        <begin position="516"/>
        <end position="547"/>
    </location>
</feature>
<feature type="compositionally biased region" description="Basic and acidic residues" evidence="1">
    <location>
        <begin position="314"/>
        <end position="328"/>
    </location>
</feature>
<sequence length="683" mass="73658">MAYAVRRLSRMRPASATSARALPLCSSSLVSSVSSSVFLPSSPSLPFPRAPSVSTRLPPVASLPFFRSWPISPAGNLLPAADSPPNRPRNDLSLISSCAFSFSLSSLASPRSSPHRLSRHSQARFFSSEKKDTTEQPLSPAVDTSSSSCRGFSPASASLSEEGEKEKRFLQFCEVASGVVVSSPGVSAEQKQWIVSSGDDERGVKSPGGFLGVVFAFNQKFTRLKDLGFFVLLSCKQGARQALVLLSEELAFGIEERQHAARTPAQAKADAPARAAAETPQTEAQRQRAPAETPGTCGSAEPGQAPGQQTAQDMVERDAAALERKLSGEPEAEGGQEGKRETAGDGESRKTEAEIREGSKARENEKPHKPHEKQTEPAHADGGTLGGGASSLENLKNCLGETLLNGLQAKLAEAAESGCRLTFEIRDIQKVQISRMWTVCGAPAGHHAPIVPRSSYLVPVTPFLHAILPPAANSAFVVSPQYFRRRRGLFVKDTPEASLLEGEFDEDGEDLWPRQGEVRGETGDSGEKSADRRDRRGDGSEPGESKGGECGGTPKAPLSFPEKVRKVMERLELLDQALGKGLAVIMDVQLLCTQKFSVHDKDMKLVFGDEEDEQVVHTLRFQLTARRDGKQWGIPTFQPSSWTLVDWNGLVGTDYPCGVGALRNVVIVEKDEDMPKGQKAVYE</sequence>
<comment type="caution">
    <text evidence="2">The sequence shown here is derived from an EMBL/GenBank/DDBJ whole genome shotgun (WGS) entry which is preliminary data.</text>
</comment>
<evidence type="ECO:0000256" key="1">
    <source>
        <dbReference type="SAM" id="MobiDB-lite"/>
    </source>
</evidence>